<sequence length="124" mass="14249">MLQHLRMRRTEQAWGEARGLTWQRSDLTLQPRAFPARSRAGSRTAARRRTRSAYGCGERNKPGGETHGLTWRRGSGWERPRAENQPNNILARRSDRWRPSPPPVKAPTTVHATPKALRHLQLQN</sequence>
<evidence type="ECO:0000256" key="1">
    <source>
        <dbReference type="SAM" id="MobiDB-lite"/>
    </source>
</evidence>
<gene>
    <name evidence="2" type="ORF">NDU88_007513</name>
</gene>
<protein>
    <submittedName>
        <fullName evidence="2">Uncharacterized protein</fullName>
    </submittedName>
</protein>
<feature type="region of interest" description="Disordered" evidence="1">
    <location>
        <begin position="34"/>
        <end position="113"/>
    </location>
</feature>
<evidence type="ECO:0000313" key="3">
    <source>
        <dbReference type="Proteomes" id="UP001066276"/>
    </source>
</evidence>
<organism evidence="2 3">
    <name type="scientific">Pleurodeles waltl</name>
    <name type="common">Iberian ribbed newt</name>
    <dbReference type="NCBI Taxonomy" id="8319"/>
    <lineage>
        <taxon>Eukaryota</taxon>
        <taxon>Metazoa</taxon>
        <taxon>Chordata</taxon>
        <taxon>Craniata</taxon>
        <taxon>Vertebrata</taxon>
        <taxon>Euteleostomi</taxon>
        <taxon>Amphibia</taxon>
        <taxon>Batrachia</taxon>
        <taxon>Caudata</taxon>
        <taxon>Salamandroidea</taxon>
        <taxon>Salamandridae</taxon>
        <taxon>Pleurodelinae</taxon>
        <taxon>Pleurodeles</taxon>
    </lineage>
</organism>
<accession>A0AAV7NWV2</accession>
<reference evidence="2" key="1">
    <citation type="journal article" date="2022" name="bioRxiv">
        <title>Sequencing and chromosome-scale assembly of the giantPleurodeles waltlgenome.</title>
        <authorList>
            <person name="Brown T."/>
            <person name="Elewa A."/>
            <person name="Iarovenko S."/>
            <person name="Subramanian E."/>
            <person name="Araus A.J."/>
            <person name="Petzold A."/>
            <person name="Susuki M."/>
            <person name="Suzuki K.-i.T."/>
            <person name="Hayashi T."/>
            <person name="Toyoda A."/>
            <person name="Oliveira C."/>
            <person name="Osipova E."/>
            <person name="Leigh N.D."/>
            <person name="Simon A."/>
            <person name="Yun M.H."/>
        </authorList>
    </citation>
    <scope>NUCLEOTIDE SEQUENCE</scope>
    <source>
        <strain evidence="2">20211129_DDA</strain>
        <tissue evidence="2">Liver</tissue>
    </source>
</reference>
<proteinExistence type="predicted"/>
<name>A0AAV7NWV2_PLEWA</name>
<keyword evidence="3" id="KW-1185">Reference proteome</keyword>
<comment type="caution">
    <text evidence="2">The sequence shown here is derived from an EMBL/GenBank/DDBJ whole genome shotgun (WGS) entry which is preliminary data.</text>
</comment>
<dbReference type="Proteomes" id="UP001066276">
    <property type="component" value="Chromosome 8"/>
</dbReference>
<dbReference type="AlphaFoldDB" id="A0AAV7NWV2"/>
<dbReference type="EMBL" id="JANPWB010000012">
    <property type="protein sequence ID" value="KAJ1119327.1"/>
    <property type="molecule type" value="Genomic_DNA"/>
</dbReference>
<evidence type="ECO:0000313" key="2">
    <source>
        <dbReference type="EMBL" id="KAJ1119327.1"/>
    </source>
</evidence>